<protein>
    <submittedName>
        <fullName evidence="5">AraC-type DNA-binding protein</fullName>
    </submittedName>
</protein>
<dbReference type="SMART" id="SM00342">
    <property type="entry name" value="HTH_ARAC"/>
    <property type="match status" value="1"/>
</dbReference>
<dbReference type="PANTHER" id="PTHR43280">
    <property type="entry name" value="ARAC-FAMILY TRANSCRIPTIONAL REGULATOR"/>
    <property type="match status" value="1"/>
</dbReference>
<dbReference type="Gene3D" id="2.60.120.280">
    <property type="entry name" value="Regulatory protein AraC"/>
    <property type="match status" value="1"/>
</dbReference>
<dbReference type="InterPro" id="IPR018060">
    <property type="entry name" value="HTH_AraC"/>
</dbReference>
<name>A0A1G7SBM2_9BACL</name>
<reference evidence="5 6" key="1">
    <citation type="submission" date="2016-10" db="EMBL/GenBank/DDBJ databases">
        <authorList>
            <person name="de Groot N.N."/>
        </authorList>
    </citation>
    <scope>NUCLEOTIDE SEQUENCE [LARGE SCALE GENOMIC DNA]</scope>
    <source>
        <strain evidence="5 6">DSM 28129</strain>
    </source>
</reference>
<dbReference type="OrthoDB" id="9813413at2"/>
<dbReference type="Pfam" id="PF02311">
    <property type="entry name" value="AraC_binding"/>
    <property type="match status" value="1"/>
</dbReference>
<feature type="domain" description="HTH araC/xylS-type" evidence="4">
    <location>
        <begin position="172"/>
        <end position="274"/>
    </location>
</feature>
<keyword evidence="2 5" id="KW-0238">DNA-binding</keyword>
<sequence length="277" mass="32522">MYCHYFLPSFEEYNFFCFPHSAGKYTRTIDHNVTRPGGVKDFSLHFVTSGKGYIELHDSVHTLKQGDIFFHCPYQNMRYYSSENDPWVIYWMQFNGSNLSDFLLERGFHETSIWYMNDLNWLEQAFCELLDEMKANNFLQPAKLSALTYAVLIEFVSKAIPFSSKRGTQNVDKIIQILPTMQKNAHLPFELNEWADKLNLTPNYFCSLFKRVTRVTPLSYITKCRIQHSKQLLLGHPDMAIKEIAISSGYPSVSYYNKTFMHMEGMTPTEFRNIHFK</sequence>
<keyword evidence="6" id="KW-1185">Reference proteome</keyword>
<keyword evidence="1" id="KW-0805">Transcription regulation</keyword>
<accession>A0A1G7SBM2</accession>
<dbReference type="EMBL" id="FNBG01000029">
    <property type="protein sequence ID" value="SDG20465.1"/>
    <property type="molecule type" value="Genomic_DNA"/>
</dbReference>
<evidence type="ECO:0000256" key="2">
    <source>
        <dbReference type="ARBA" id="ARBA00023125"/>
    </source>
</evidence>
<evidence type="ECO:0000313" key="5">
    <source>
        <dbReference type="EMBL" id="SDG20465.1"/>
    </source>
</evidence>
<dbReference type="AlphaFoldDB" id="A0A1G7SBM2"/>
<dbReference type="RefSeq" id="WP_091234940.1">
    <property type="nucleotide sequence ID" value="NZ_FNBG01000029.1"/>
</dbReference>
<evidence type="ECO:0000256" key="3">
    <source>
        <dbReference type="ARBA" id="ARBA00023163"/>
    </source>
</evidence>
<dbReference type="GO" id="GO:0003700">
    <property type="term" value="F:DNA-binding transcription factor activity"/>
    <property type="evidence" value="ECO:0007669"/>
    <property type="project" value="InterPro"/>
</dbReference>
<dbReference type="SUPFAM" id="SSF51215">
    <property type="entry name" value="Regulatory protein AraC"/>
    <property type="match status" value="1"/>
</dbReference>
<organism evidence="5 6">
    <name type="scientific">Fontibacillus panacisegetis</name>
    <dbReference type="NCBI Taxonomy" id="670482"/>
    <lineage>
        <taxon>Bacteria</taxon>
        <taxon>Bacillati</taxon>
        <taxon>Bacillota</taxon>
        <taxon>Bacilli</taxon>
        <taxon>Bacillales</taxon>
        <taxon>Paenibacillaceae</taxon>
        <taxon>Fontibacillus</taxon>
    </lineage>
</organism>
<dbReference type="PROSITE" id="PS01124">
    <property type="entry name" value="HTH_ARAC_FAMILY_2"/>
    <property type="match status" value="1"/>
</dbReference>
<dbReference type="InterPro" id="IPR003313">
    <property type="entry name" value="AraC-bd"/>
</dbReference>
<evidence type="ECO:0000256" key="1">
    <source>
        <dbReference type="ARBA" id="ARBA00023015"/>
    </source>
</evidence>
<evidence type="ECO:0000259" key="4">
    <source>
        <dbReference type="PROSITE" id="PS01124"/>
    </source>
</evidence>
<dbReference type="Gene3D" id="1.10.10.60">
    <property type="entry name" value="Homeodomain-like"/>
    <property type="match status" value="2"/>
</dbReference>
<dbReference type="Proteomes" id="UP000198972">
    <property type="component" value="Unassembled WGS sequence"/>
</dbReference>
<evidence type="ECO:0000313" key="6">
    <source>
        <dbReference type="Proteomes" id="UP000198972"/>
    </source>
</evidence>
<dbReference type="STRING" id="670482.SAMN04488542_12952"/>
<dbReference type="Pfam" id="PF12833">
    <property type="entry name" value="HTH_18"/>
    <property type="match status" value="1"/>
</dbReference>
<proteinExistence type="predicted"/>
<dbReference type="GO" id="GO:0043565">
    <property type="term" value="F:sequence-specific DNA binding"/>
    <property type="evidence" value="ECO:0007669"/>
    <property type="project" value="InterPro"/>
</dbReference>
<dbReference type="SUPFAM" id="SSF46689">
    <property type="entry name" value="Homeodomain-like"/>
    <property type="match status" value="2"/>
</dbReference>
<dbReference type="InterPro" id="IPR009057">
    <property type="entry name" value="Homeodomain-like_sf"/>
</dbReference>
<gene>
    <name evidence="5" type="ORF">SAMN04488542_12952</name>
</gene>
<dbReference type="PANTHER" id="PTHR43280:SF2">
    <property type="entry name" value="HTH-TYPE TRANSCRIPTIONAL REGULATOR EXSA"/>
    <property type="match status" value="1"/>
</dbReference>
<keyword evidence="3" id="KW-0804">Transcription</keyword>
<dbReference type="InterPro" id="IPR037923">
    <property type="entry name" value="HTH-like"/>
</dbReference>